<dbReference type="EMBL" id="EF089399">
    <property type="protein sequence ID" value="ABL97679.1"/>
    <property type="molecule type" value="Genomic_DNA"/>
</dbReference>
<dbReference type="InterPro" id="IPR050638">
    <property type="entry name" value="AA-Vitamin_Transporters"/>
</dbReference>
<comment type="subcellular location">
    <subcellularLocation>
        <location evidence="1">Membrane</location>
        <topology evidence="1">Multi-pass membrane protein</topology>
    </subcellularLocation>
</comment>
<feature type="transmembrane region" description="Helical" evidence="5">
    <location>
        <begin position="238"/>
        <end position="257"/>
    </location>
</feature>
<evidence type="ECO:0000256" key="1">
    <source>
        <dbReference type="ARBA" id="ARBA00004141"/>
    </source>
</evidence>
<dbReference type="InterPro" id="IPR000620">
    <property type="entry name" value="EamA_dom"/>
</dbReference>
<dbReference type="PANTHER" id="PTHR32322:SF9">
    <property type="entry name" value="AMINO-ACID METABOLITE EFFLUX PUMP-RELATED"/>
    <property type="match status" value="1"/>
</dbReference>
<dbReference type="SUPFAM" id="SSF103481">
    <property type="entry name" value="Multidrug resistance efflux transporter EmrE"/>
    <property type="match status" value="2"/>
</dbReference>
<keyword evidence="4 5" id="KW-0472">Membrane</keyword>
<dbReference type="GO" id="GO:0016020">
    <property type="term" value="C:membrane"/>
    <property type="evidence" value="ECO:0007669"/>
    <property type="project" value="UniProtKB-SubCell"/>
</dbReference>
<evidence type="ECO:0000313" key="7">
    <source>
        <dbReference type="EMBL" id="ABL97679.1"/>
    </source>
</evidence>
<feature type="transmembrane region" description="Helical" evidence="5">
    <location>
        <begin position="36"/>
        <end position="55"/>
    </location>
</feature>
<gene>
    <name evidence="7" type="ORF">MBMO_EB0-39H12.0055</name>
</gene>
<feature type="transmembrane region" description="Helical" evidence="5">
    <location>
        <begin position="263"/>
        <end position="284"/>
    </location>
</feature>
<dbReference type="AlphaFoldDB" id="A4GHW8"/>
<evidence type="ECO:0000259" key="6">
    <source>
        <dbReference type="Pfam" id="PF00892"/>
    </source>
</evidence>
<organism evidence="7">
    <name type="scientific">uncultured marine bacterium EB0_39H12</name>
    <dbReference type="NCBI Taxonomy" id="415437"/>
    <lineage>
        <taxon>Bacteria</taxon>
        <taxon>environmental samples</taxon>
    </lineage>
</organism>
<name>A4GHW8_9BACT</name>
<proteinExistence type="predicted"/>
<sequence length="289" mass="31910">MQKNSVIDWSLIIAIGIAWGSSFLFIKVSAPEVGPITLVFSRLLIASLILTPFFIRKSNLKNLKEDFLPILFLAFFNASIPFYLFSKAAIELNAGTMSVLNGTTPLFAFIIASLWLKLHSNLIQLVGIFIGIIGLVIFVGYESLEFSILAIILCLLASFLYAFSSNFIFKTKEIDPTYLASMTLLVATFIVFPFTFLEDGLHFNHPDQVLLSVFLLGFLCTGLAYMGYVVLIKRVGPVKASTVVLIVPVSGMLWANIFLNEVITSTMLVGCLFIITGVGLVNFFKNESD</sequence>
<evidence type="ECO:0000256" key="2">
    <source>
        <dbReference type="ARBA" id="ARBA00022692"/>
    </source>
</evidence>
<dbReference type="InterPro" id="IPR037185">
    <property type="entry name" value="EmrE-like"/>
</dbReference>
<evidence type="ECO:0000256" key="5">
    <source>
        <dbReference type="SAM" id="Phobius"/>
    </source>
</evidence>
<accession>A4GHW8</accession>
<feature type="transmembrane region" description="Helical" evidence="5">
    <location>
        <begin position="209"/>
        <end position="231"/>
    </location>
</feature>
<dbReference type="Pfam" id="PF00892">
    <property type="entry name" value="EamA"/>
    <property type="match status" value="2"/>
</dbReference>
<feature type="domain" description="EamA" evidence="6">
    <location>
        <begin position="149"/>
        <end position="282"/>
    </location>
</feature>
<protein>
    <submittedName>
        <fullName evidence="7">Putative transporter drug/metabolite exporter family protein</fullName>
    </submittedName>
</protein>
<keyword evidence="3 5" id="KW-1133">Transmembrane helix</keyword>
<feature type="transmembrane region" description="Helical" evidence="5">
    <location>
        <begin position="7"/>
        <end position="30"/>
    </location>
</feature>
<reference evidence="7" key="1">
    <citation type="journal article" date="2007" name="Environ. Microbiol.">
        <title>Proteorhodopsin photosystem gene clusters exhibit co-evolutionary trends and shared ancestry among diverse marine microbial phyla.</title>
        <authorList>
            <person name="McCarren J."/>
            <person name="Delong E.F."/>
        </authorList>
    </citation>
    <scope>NUCLEOTIDE SEQUENCE</scope>
</reference>
<dbReference type="PANTHER" id="PTHR32322">
    <property type="entry name" value="INNER MEMBRANE TRANSPORTER"/>
    <property type="match status" value="1"/>
</dbReference>
<feature type="transmembrane region" description="Helical" evidence="5">
    <location>
        <begin position="122"/>
        <end position="141"/>
    </location>
</feature>
<feature type="transmembrane region" description="Helical" evidence="5">
    <location>
        <begin position="67"/>
        <end position="85"/>
    </location>
</feature>
<feature type="domain" description="EamA" evidence="6">
    <location>
        <begin position="11"/>
        <end position="139"/>
    </location>
</feature>
<feature type="transmembrane region" description="Helical" evidence="5">
    <location>
        <begin position="176"/>
        <end position="197"/>
    </location>
</feature>
<feature type="transmembrane region" description="Helical" evidence="5">
    <location>
        <begin position="147"/>
        <end position="169"/>
    </location>
</feature>
<feature type="transmembrane region" description="Helical" evidence="5">
    <location>
        <begin position="97"/>
        <end position="115"/>
    </location>
</feature>
<keyword evidence="2 5" id="KW-0812">Transmembrane</keyword>
<evidence type="ECO:0000256" key="3">
    <source>
        <dbReference type="ARBA" id="ARBA00022989"/>
    </source>
</evidence>
<evidence type="ECO:0000256" key="4">
    <source>
        <dbReference type="ARBA" id="ARBA00023136"/>
    </source>
</evidence>